<dbReference type="EMBL" id="CP029426">
    <property type="protein sequence ID" value="AWL98566.1"/>
    <property type="molecule type" value="Genomic_DNA"/>
</dbReference>
<feature type="compositionally biased region" description="Basic and acidic residues" evidence="1">
    <location>
        <begin position="34"/>
        <end position="55"/>
    </location>
</feature>
<protein>
    <submittedName>
        <fullName evidence="2">Uncharacterized protein</fullName>
    </submittedName>
</protein>
<dbReference type="Proteomes" id="UP000215884">
    <property type="component" value="Chromosome"/>
</dbReference>
<reference evidence="2 4" key="1">
    <citation type="journal article" date="2017" name="Syst. Appl. Microbiol.">
        <title>Soybeans inoculated with root zone soils of Canadian native legumes harbour diverse and novel Bradyrhizobium spp. that possess agricultural potential.</title>
        <authorList>
            <person name="Bromfield E.S.P."/>
            <person name="Cloutier S."/>
            <person name="Tambong J.T."/>
            <person name="Tran Thi T.V."/>
        </authorList>
    </citation>
    <scope>NUCLEOTIDE SEQUENCE [LARGE SCALE GENOMIC DNA]</scope>
    <source>
        <strain evidence="2 4">39S1MB</strain>
    </source>
</reference>
<reference evidence="2 4" key="2">
    <citation type="journal article" date="2019" name="Int. J. Syst. Evol. Microbiol.">
        <title>Description and complete genome sequence of Bradyrhizobium amphicarpaeae sp. nov., harbouring photosystem and nitrogen-fixation genes.</title>
        <authorList>
            <person name="Bromfield E.S.P."/>
            <person name="Cloutier S."/>
            <person name="Nguyen H.D.T."/>
        </authorList>
    </citation>
    <scope>NUCLEOTIDE SEQUENCE [LARGE SCALE GENOMIC DNA]</scope>
    <source>
        <strain evidence="2 4">39S1MB</strain>
    </source>
</reference>
<keyword evidence="4" id="KW-1185">Reference proteome</keyword>
<gene>
    <name evidence="2" type="ORF">CIT40_00030</name>
    <name evidence="3" type="ORF">CIT40_33100</name>
</gene>
<name>A0A2U8PLE1_9BRAD</name>
<evidence type="ECO:0000256" key="1">
    <source>
        <dbReference type="SAM" id="MobiDB-lite"/>
    </source>
</evidence>
<proteinExistence type="predicted"/>
<evidence type="ECO:0000313" key="3">
    <source>
        <dbReference type="EMBL" id="AWM04403.1"/>
    </source>
</evidence>
<dbReference type="EMBL" id="CP029426">
    <property type="protein sequence ID" value="AWM04403.1"/>
    <property type="molecule type" value="Genomic_DNA"/>
</dbReference>
<evidence type="ECO:0000313" key="4">
    <source>
        <dbReference type="Proteomes" id="UP000215884"/>
    </source>
</evidence>
<evidence type="ECO:0000313" key="2">
    <source>
        <dbReference type="EMBL" id="AWL98566.1"/>
    </source>
</evidence>
<organism evidence="2 4">
    <name type="scientific">Bradyrhizobium amphicarpaeae</name>
    <dbReference type="NCBI Taxonomy" id="1404768"/>
    <lineage>
        <taxon>Bacteria</taxon>
        <taxon>Pseudomonadati</taxon>
        <taxon>Pseudomonadota</taxon>
        <taxon>Alphaproteobacteria</taxon>
        <taxon>Hyphomicrobiales</taxon>
        <taxon>Nitrobacteraceae</taxon>
        <taxon>Bradyrhizobium</taxon>
    </lineage>
</organism>
<sequence length="68" mass="7307">MASFRRECGALPPPFAGEGWGEGVSTSGQSPRGESPHPDRSRDPTSPASKRERCTEIAVATPRSTRRP</sequence>
<dbReference type="AlphaFoldDB" id="A0A2U8PLE1"/>
<accession>A0A2U8PLE1</accession>
<feature type="region of interest" description="Disordered" evidence="1">
    <location>
        <begin position="1"/>
        <end position="68"/>
    </location>
</feature>